<evidence type="ECO:0000313" key="5">
    <source>
        <dbReference type="Proteomes" id="UP000029121"/>
    </source>
</evidence>
<organism evidence="4 5">
    <name type="scientific">Capsella rubella</name>
    <dbReference type="NCBI Taxonomy" id="81985"/>
    <lineage>
        <taxon>Eukaryota</taxon>
        <taxon>Viridiplantae</taxon>
        <taxon>Streptophyta</taxon>
        <taxon>Embryophyta</taxon>
        <taxon>Tracheophyta</taxon>
        <taxon>Spermatophyta</taxon>
        <taxon>Magnoliopsida</taxon>
        <taxon>eudicotyledons</taxon>
        <taxon>Gunneridae</taxon>
        <taxon>Pentapetalae</taxon>
        <taxon>rosids</taxon>
        <taxon>malvids</taxon>
        <taxon>Brassicales</taxon>
        <taxon>Brassicaceae</taxon>
        <taxon>Camelineae</taxon>
        <taxon>Capsella</taxon>
    </lineage>
</organism>
<accession>R0H824</accession>
<dbReference type="InterPro" id="IPR043159">
    <property type="entry name" value="Lectin_gal-bd_sf"/>
</dbReference>
<feature type="domain" description="SUEL-type lectin" evidence="3">
    <location>
        <begin position="71"/>
        <end position="143"/>
    </location>
</feature>
<dbReference type="CDD" id="cd22842">
    <property type="entry name" value="Gal_Rha_Lectin_BGal"/>
    <property type="match status" value="1"/>
</dbReference>
<reference evidence="5" key="1">
    <citation type="journal article" date="2013" name="Nat. Genet.">
        <title>The Capsella rubella genome and the genomic consequences of rapid mating system evolution.</title>
        <authorList>
            <person name="Slotte T."/>
            <person name="Hazzouri K.M."/>
            <person name="Agren J.A."/>
            <person name="Koenig D."/>
            <person name="Maumus F."/>
            <person name="Guo Y.L."/>
            <person name="Steige K."/>
            <person name="Platts A.E."/>
            <person name="Escobar J.S."/>
            <person name="Newman L.K."/>
            <person name="Wang W."/>
            <person name="Mandakova T."/>
            <person name="Vello E."/>
            <person name="Smith L.M."/>
            <person name="Henz S.R."/>
            <person name="Steffen J."/>
            <person name="Takuno S."/>
            <person name="Brandvain Y."/>
            <person name="Coop G."/>
            <person name="Andolfatto P."/>
            <person name="Hu T.T."/>
            <person name="Blanchette M."/>
            <person name="Clark R.M."/>
            <person name="Quesneville H."/>
            <person name="Nordborg M."/>
            <person name="Gaut B.S."/>
            <person name="Lysak M.A."/>
            <person name="Jenkins J."/>
            <person name="Grimwood J."/>
            <person name="Chapman J."/>
            <person name="Prochnik S."/>
            <person name="Shu S."/>
            <person name="Rokhsar D."/>
            <person name="Schmutz J."/>
            <person name="Weigel D."/>
            <person name="Wright S.I."/>
        </authorList>
    </citation>
    <scope>NUCLEOTIDE SEQUENCE [LARGE SCALE GENOMIC DNA]</scope>
    <source>
        <strain evidence="5">cv. Monte Gargano</strain>
    </source>
</reference>
<sequence>METSHYLCRHGFIILLLVMFLSSLSSLASSRNNGSFDARGTQIDSDLKHINSNSKSGGSSPPPRGKEYPLCGLNKPSEDGYVFSQIKFADYGQPSGSSCETLKRGNCGAPATLRLVKENCLGKERCRIYITDEMFGPTHCKGP</sequence>
<evidence type="ECO:0000256" key="2">
    <source>
        <dbReference type="SAM" id="SignalP"/>
    </source>
</evidence>
<dbReference type="STRING" id="81985.R0H824"/>
<dbReference type="Pfam" id="PF02140">
    <property type="entry name" value="SUEL_Lectin"/>
    <property type="match status" value="1"/>
</dbReference>
<dbReference type="PROSITE" id="PS50228">
    <property type="entry name" value="SUEL_LECTIN"/>
    <property type="match status" value="1"/>
</dbReference>
<dbReference type="InterPro" id="IPR000922">
    <property type="entry name" value="Lectin_gal-bd_dom"/>
</dbReference>
<dbReference type="Proteomes" id="UP000029121">
    <property type="component" value="Unassembled WGS sequence"/>
</dbReference>
<feature type="non-terminal residue" evidence="4">
    <location>
        <position position="143"/>
    </location>
</feature>
<dbReference type="EMBL" id="KB870809">
    <property type="protein sequence ID" value="EOA25459.1"/>
    <property type="molecule type" value="Genomic_DNA"/>
</dbReference>
<evidence type="ECO:0000256" key="1">
    <source>
        <dbReference type="SAM" id="MobiDB-lite"/>
    </source>
</evidence>
<dbReference type="GO" id="GO:0030246">
    <property type="term" value="F:carbohydrate binding"/>
    <property type="evidence" value="ECO:0007669"/>
    <property type="project" value="InterPro"/>
</dbReference>
<evidence type="ECO:0000313" key="4">
    <source>
        <dbReference type="EMBL" id="EOA25459.1"/>
    </source>
</evidence>
<proteinExistence type="predicted"/>
<dbReference type="eggNOG" id="KOG0496">
    <property type="taxonomic scope" value="Eukaryota"/>
</dbReference>
<feature type="chain" id="PRO_5004342958" description="SUEL-type lectin domain-containing protein" evidence="2">
    <location>
        <begin position="31"/>
        <end position="143"/>
    </location>
</feature>
<protein>
    <recommendedName>
        <fullName evidence="3">SUEL-type lectin domain-containing protein</fullName>
    </recommendedName>
</protein>
<feature type="signal peptide" evidence="2">
    <location>
        <begin position="1"/>
        <end position="30"/>
    </location>
</feature>
<feature type="region of interest" description="Disordered" evidence="1">
    <location>
        <begin position="38"/>
        <end position="69"/>
    </location>
</feature>
<dbReference type="AlphaFoldDB" id="R0H824"/>
<gene>
    <name evidence="4" type="ORF">CARUB_v10018797mg</name>
</gene>
<dbReference type="Gene3D" id="2.60.120.740">
    <property type="match status" value="1"/>
</dbReference>
<keyword evidence="5" id="KW-1185">Reference proteome</keyword>
<evidence type="ECO:0000259" key="3">
    <source>
        <dbReference type="PROSITE" id="PS50228"/>
    </source>
</evidence>
<name>R0H824_9BRAS</name>
<keyword evidence="2" id="KW-0732">Signal</keyword>